<evidence type="ECO:0000256" key="11">
    <source>
        <dbReference type="SAM" id="MobiDB-lite"/>
    </source>
</evidence>
<dbReference type="PROSITE" id="PS50929">
    <property type="entry name" value="ABC_TM1F"/>
    <property type="match status" value="1"/>
</dbReference>
<dbReference type="CDD" id="cd03244">
    <property type="entry name" value="ABCC_MRP_domain2"/>
    <property type="match status" value="1"/>
</dbReference>
<comment type="subcellular location">
    <subcellularLocation>
        <location evidence="1">Cell membrane</location>
        <topology evidence="1">Multi-pass membrane protein</topology>
    </subcellularLocation>
</comment>
<dbReference type="FunFam" id="3.40.50.300:FF:002145">
    <property type="entry name" value="ABC transporter (MsbA subfamily)"/>
    <property type="match status" value="1"/>
</dbReference>
<dbReference type="FunFam" id="1.20.1560.10:FF:000013">
    <property type="entry name" value="ABC transporter C family member 2"/>
    <property type="match status" value="1"/>
</dbReference>
<evidence type="ECO:0000313" key="14">
    <source>
        <dbReference type="Proteomes" id="UP000675881"/>
    </source>
</evidence>
<dbReference type="EMBL" id="HG994585">
    <property type="protein sequence ID" value="CAF2975901.1"/>
    <property type="molecule type" value="Genomic_DNA"/>
</dbReference>
<sequence>MRSSKESKLLNSMHGNKSFLDIISNVRSKEVKILTHIGYLQAGNSFIWTCAPFLVSLVTFATFILSSPENVLDSEKAFVLWFWPESLSKRINKFMNSEEIDEEAVEKKTAYPDDKFAINLEKACLKWESDEDKNILSDVSLDIEVGSLVAVFRGSIAYGAQQAWVLNTSLKNNILFNKSYDGDKYTRIVEACALKSDLDMLPGGDETEIGEKGINLSGGQKTKTVDSHVGKHIYDNVISSSSGILKDKTRVMVTHGVTYLPFTDKIIVMKDGRVSEIGTYKELLRQKGAFAEFIVQFLSEANENEVNENIKHDIEESFVKNNPTNSASGSTTSLKENSGDESTDNDTKQTRPTTSQTQQYQDEKVETGSVKWNIYMHYALNTLSNVLLAWWSDAVMKIEVRTGLNDNRTLDEINQDIMDTQVYYLSIYGGYCLGQGIVVVMGFVFMYLACMEAAQRLHNQMLESILKSPMSFFDTTPQGRILNRLGKDLDVLDSVMPMVLRGWISCFLGVLSSLIVVMVTTPVFIIPASLIIICYFFIQRIYVATSRQLKRLESSSRSPIYSFFSETVSGAATIRAYGQSSTFISESESKVDDNQKANFPATVSNRWLAVRLEVVGNLIVFTAAFISSSGKRLLKPWIVAVERIQEYTKAEKEAPWIIEDTKPDEDWPRKGEISFKNYSTRYREGLDYVLKNVSLDIEGGEKIGIVGRTGAGKSSFTLSMFRIIEPVTGNIIIDGVDITKLGLHQLRSRITIIPQDPVLFSGSLRRNLDPLDEYNETNIMEAISHSHLKPFIDSLKDGLEYHVSEGGENLSLGQRQLICLARALLRRTRVLILDEAHRSSGP</sequence>
<keyword evidence="3" id="KW-1003">Cell membrane</keyword>
<keyword evidence="9 12" id="KW-0472">Membrane</keyword>
<keyword evidence="6" id="KW-0547">Nucleotide-binding</keyword>
<dbReference type="GO" id="GO:0016887">
    <property type="term" value="F:ATP hydrolysis activity"/>
    <property type="evidence" value="ECO:0007669"/>
    <property type="project" value="InterPro"/>
</dbReference>
<feature type="transmembrane region" description="Helical" evidence="12">
    <location>
        <begin position="422"/>
        <end position="448"/>
    </location>
</feature>
<evidence type="ECO:0000256" key="4">
    <source>
        <dbReference type="ARBA" id="ARBA00022692"/>
    </source>
</evidence>
<dbReference type="Gene3D" id="3.40.50.300">
    <property type="entry name" value="P-loop containing nucleotide triphosphate hydrolases"/>
    <property type="match status" value="2"/>
</dbReference>
<protein>
    <submittedName>
        <fullName evidence="13">ABCC1</fullName>
    </submittedName>
</protein>
<dbReference type="InterPro" id="IPR011527">
    <property type="entry name" value="ABC1_TM_dom"/>
</dbReference>
<dbReference type="OrthoDB" id="6500128at2759"/>
<dbReference type="AlphaFoldDB" id="A0A7R8CZI4"/>
<evidence type="ECO:0000256" key="2">
    <source>
        <dbReference type="ARBA" id="ARBA00022448"/>
    </source>
</evidence>
<evidence type="ECO:0000256" key="12">
    <source>
        <dbReference type="SAM" id="Phobius"/>
    </source>
</evidence>
<dbReference type="SUPFAM" id="SSF90123">
    <property type="entry name" value="ABC transporter transmembrane region"/>
    <property type="match status" value="1"/>
</dbReference>
<dbReference type="InterPro" id="IPR027417">
    <property type="entry name" value="P-loop_NTPase"/>
</dbReference>
<organism evidence="13 14">
    <name type="scientific">Lepeophtheirus salmonis</name>
    <name type="common">Salmon louse</name>
    <name type="synonym">Caligus salmonis</name>
    <dbReference type="NCBI Taxonomy" id="72036"/>
    <lineage>
        <taxon>Eukaryota</taxon>
        <taxon>Metazoa</taxon>
        <taxon>Ecdysozoa</taxon>
        <taxon>Arthropoda</taxon>
        <taxon>Crustacea</taxon>
        <taxon>Multicrustacea</taxon>
        <taxon>Hexanauplia</taxon>
        <taxon>Copepoda</taxon>
        <taxon>Siphonostomatoida</taxon>
        <taxon>Caligidae</taxon>
        <taxon>Lepeophtheirus</taxon>
    </lineage>
</organism>
<evidence type="ECO:0000256" key="6">
    <source>
        <dbReference type="ARBA" id="ARBA00022741"/>
    </source>
</evidence>
<keyword evidence="8 12" id="KW-1133">Transmembrane helix</keyword>
<dbReference type="PANTHER" id="PTHR24223">
    <property type="entry name" value="ATP-BINDING CASSETTE SUB-FAMILY C"/>
    <property type="match status" value="1"/>
</dbReference>
<dbReference type="GO" id="GO:0140359">
    <property type="term" value="F:ABC-type transporter activity"/>
    <property type="evidence" value="ECO:0007669"/>
    <property type="project" value="InterPro"/>
</dbReference>
<dbReference type="Pfam" id="PF00005">
    <property type="entry name" value="ABC_tran"/>
    <property type="match status" value="1"/>
</dbReference>
<keyword evidence="5" id="KW-0677">Repeat</keyword>
<name>A0A7R8CZI4_LEPSM</name>
<dbReference type="InterPro" id="IPR050173">
    <property type="entry name" value="ABC_transporter_C-like"/>
</dbReference>
<feature type="compositionally biased region" description="Polar residues" evidence="11">
    <location>
        <begin position="350"/>
        <end position="360"/>
    </location>
</feature>
<keyword evidence="10" id="KW-0325">Glycoprotein</keyword>
<evidence type="ECO:0000256" key="10">
    <source>
        <dbReference type="ARBA" id="ARBA00023180"/>
    </source>
</evidence>
<dbReference type="InterPro" id="IPR036640">
    <property type="entry name" value="ABC1_TM_sf"/>
</dbReference>
<dbReference type="Gene3D" id="1.20.1560.10">
    <property type="entry name" value="ABC transporter type 1, transmembrane domain"/>
    <property type="match status" value="1"/>
</dbReference>
<dbReference type="Pfam" id="PF00664">
    <property type="entry name" value="ABC_membrane"/>
    <property type="match status" value="1"/>
</dbReference>
<evidence type="ECO:0000256" key="3">
    <source>
        <dbReference type="ARBA" id="ARBA00022475"/>
    </source>
</evidence>
<evidence type="ECO:0000256" key="9">
    <source>
        <dbReference type="ARBA" id="ARBA00023136"/>
    </source>
</evidence>
<evidence type="ECO:0000256" key="8">
    <source>
        <dbReference type="ARBA" id="ARBA00022989"/>
    </source>
</evidence>
<keyword evidence="14" id="KW-1185">Reference proteome</keyword>
<evidence type="ECO:0000256" key="5">
    <source>
        <dbReference type="ARBA" id="ARBA00022737"/>
    </source>
</evidence>
<dbReference type="GO" id="GO:0005524">
    <property type="term" value="F:ATP binding"/>
    <property type="evidence" value="ECO:0007669"/>
    <property type="project" value="UniProtKB-KW"/>
</dbReference>
<proteinExistence type="predicted"/>
<dbReference type="CDD" id="cd18603">
    <property type="entry name" value="ABC_6TM_MRP1_2_3_6_D2_like"/>
    <property type="match status" value="1"/>
</dbReference>
<feature type="region of interest" description="Disordered" evidence="11">
    <location>
        <begin position="315"/>
        <end position="362"/>
    </location>
</feature>
<keyword evidence="2" id="KW-0813">Transport</keyword>
<keyword evidence="4 12" id="KW-0812">Transmembrane</keyword>
<feature type="compositionally biased region" description="Polar residues" evidence="11">
    <location>
        <begin position="319"/>
        <end position="336"/>
    </location>
</feature>
<gene>
    <name evidence="13" type="ORF">LSAA_12005</name>
</gene>
<evidence type="ECO:0000256" key="1">
    <source>
        <dbReference type="ARBA" id="ARBA00004651"/>
    </source>
</evidence>
<dbReference type="SUPFAM" id="SSF52540">
    <property type="entry name" value="P-loop containing nucleoside triphosphate hydrolases"/>
    <property type="match status" value="2"/>
</dbReference>
<evidence type="ECO:0000313" key="13">
    <source>
        <dbReference type="EMBL" id="CAF2975901.1"/>
    </source>
</evidence>
<accession>A0A7R8CZI4</accession>
<evidence type="ECO:0000256" key="7">
    <source>
        <dbReference type="ARBA" id="ARBA00022840"/>
    </source>
</evidence>
<dbReference type="PANTHER" id="PTHR24223:SF443">
    <property type="entry name" value="MULTIDRUG-RESISTANCE LIKE PROTEIN 1, ISOFORM I"/>
    <property type="match status" value="1"/>
</dbReference>
<keyword evidence="7" id="KW-0067">ATP-binding</keyword>
<feature type="transmembrane region" description="Helical" evidence="12">
    <location>
        <begin position="524"/>
        <end position="543"/>
    </location>
</feature>
<feature type="transmembrane region" description="Helical" evidence="12">
    <location>
        <begin position="498"/>
        <end position="518"/>
    </location>
</feature>
<reference evidence="13" key="1">
    <citation type="submission" date="2021-02" db="EMBL/GenBank/DDBJ databases">
        <authorList>
            <person name="Bekaert M."/>
        </authorList>
    </citation>
    <scope>NUCLEOTIDE SEQUENCE</scope>
    <source>
        <strain evidence="13">IoA-00</strain>
    </source>
</reference>
<dbReference type="GO" id="GO:0005886">
    <property type="term" value="C:plasma membrane"/>
    <property type="evidence" value="ECO:0007669"/>
    <property type="project" value="UniProtKB-SubCell"/>
</dbReference>
<dbReference type="InterPro" id="IPR003439">
    <property type="entry name" value="ABC_transporter-like_ATP-bd"/>
</dbReference>
<dbReference type="Proteomes" id="UP000675881">
    <property type="component" value="Chromosome 6"/>
</dbReference>